<dbReference type="PANTHER" id="PTHR42695">
    <property type="entry name" value="GLUTAMINE AMIDOTRANSFERASE YLR126C-RELATED"/>
    <property type="match status" value="1"/>
</dbReference>
<keyword evidence="3" id="KW-1185">Reference proteome</keyword>
<dbReference type="InterPro" id="IPR017926">
    <property type="entry name" value="GATASE"/>
</dbReference>
<dbReference type="STRING" id="640948.SAMN05216238_105219"/>
<reference evidence="3" key="1">
    <citation type="submission" date="2016-10" db="EMBL/GenBank/DDBJ databases">
        <authorList>
            <person name="Varghese N."/>
            <person name="Submissions S."/>
        </authorList>
    </citation>
    <scope>NUCLEOTIDE SEQUENCE [LARGE SCALE GENOMIC DNA]</scope>
    <source>
        <strain evidence="3">DSM 22530</strain>
    </source>
</reference>
<dbReference type="EMBL" id="FOMR01000005">
    <property type="protein sequence ID" value="SFD90393.1"/>
    <property type="molecule type" value="Genomic_DNA"/>
</dbReference>
<dbReference type="Proteomes" id="UP000199474">
    <property type="component" value="Unassembled WGS sequence"/>
</dbReference>
<dbReference type="GO" id="GO:0016740">
    <property type="term" value="F:transferase activity"/>
    <property type="evidence" value="ECO:0007669"/>
    <property type="project" value="UniProtKB-KW"/>
</dbReference>
<evidence type="ECO:0000259" key="1">
    <source>
        <dbReference type="Pfam" id="PF00117"/>
    </source>
</evidence>
<proteinExistence type="predicted"/>
<feature type="domain" description="Glutamine amidotransferase" evidence="1">
    <location>
        <begin position="41"/>
        <end position="214"/>
    </location>
</feature>
<dbReference type="Gene3D" id="3.40.50.880">
    <property type="match status" value="1"/>
</dbReference>
<dbReference type="InterPro" id="IPR044992">
    <property type="entry name" value="ChyE-like"/>
</dbReference>
<dbReference type="AlphaFoldDB" id="A0A1I1WAG5"/>
<name>A0A1I1WAG5_9BACI</name>
<dbReference type="PROSITE" id="PS51273">
    <property type="entry name" value="GATASE_TYPE_1"/>
    <property type="match status" value="1"/>
</dbReference>
<evidence type="ECO:0000313" key="3">
    <source>
        <dbReference type="Proteomes" id="UP000199474"/>
    </source>
</evidence>
<dbReference type="InterPro" id="IPR029062">
    <property type="entry name" value="Class_I_gatase-like"/>
</dbReference>
<sequence length="218" mass="25168">MIKNRKVRAMQKLLIINNEKDRDDIGWIPQIKKAVSAVENVEFAVIHHSEASKDTLDDINPDLIYLTGRATYDWTIDEILKDYTSIINMLQYTEIPTLGVCAGHELMAIAYGGSFGKMIETEKGKEDVREKGFHKIDVTKETPLFKGLGSHFHCYQDHRDEVKNVPDTFELLASNDMCKIQSIKHREKEFYGVQFHPEQYTEDYPDGKIILQNFLTLK</sequence>
<keyword evidence="2" id="KW-0808">Transferase</keyword>
<dbReference type="OrthoDB" id="9804328at2"/>
<keyword evidence="2" id="KW-0315">Glutamine amidotransferase</keyword>
<dbReference type="SUPFAM" id="SSF52317">
    <property type="entry name" value="Class I glutamine amidotransferase-like"/>
    <property type="match status" value="1"/>
</dbReference>
<accession>A0A1I1WAG5</accession>
<dbReference type="GO" id="GO:0005829">
    <property type="term" value="C:cytosol"/>
    <property type="evidence" value="ECO:0007669"/>
    <property type="project" value="TreeGrafter"/>
</dbReference>
<dbReference type="PANTHER" id="PTHR42695:SF5">
    <property type="entry name" value="GLUTAMINE AMIDOTRANSFERASE YLR126C-RELATED"/>
    <property type="match status" value="1"/>
</dbReference>
<gene>
    <name evidence="2" type="ORF">SAMN05216238_105219</name>
</gene>
<organism evidence="2 3">
    <name type="scientific">Lentibacillus persicus</name>
    <dbReference type="NCBI Taxonomy" id="640948"/>
    <lineage>
        <taxon>Bacteria</taxon>
        <taxon>Bacillati</taxon>
        <taxon>Bacillota</taxon>
        <taxon>Bacilli</taxon>
        <taxon>Bacillales</taxon>
        <taxon>Bacillaceae</taxon>
        <taxon>Lentibacillus</taxon>
    </lineage>
</organism>
<dbReference type="Pfam" id="PF00117">
    <property type="entry name" value="GATase"/>
    <property type="match status" value="1"/>
</dbReference>
<evidence type="ECO:0000313" key="2">
    <source>
        <dbReference type="EMBL" id="SFD90393.1"/>
    </source>
</evidence>
<protein>
    <submittedName>
        <fullName evidence="2">GMP synthase-Glutamine amidotransferase</fullName>
    </submittedName>
</protein>